<evidence type="ECO:0000259" key="1">
    <source>
        <dbReference type="Pfam" id="PF13452"/>
    </source>
</evidence>
<dbReference type="Pfam" id="PF13452">
    <property type="entry name" value="FAS1_DH_region"/>
    <property type="match status" value="1"/>
</dbReference>
<dbReference type="CDD" id="cd03441">
    <property type="entry name" value="R_hydratase_like"/>
    <property type="match status" value="1"/>
</dbReference>
<evidence type="ECO:0000313" key="3">
    <source>
        <dbReference type="Proteomes" id="UP000266287"/>
    </source>
</evidence>
<protein>
    <submittedName>
        <fullName evidence="2">MaoC family dehydratase</fullName>
    </submittedName>
</protein>
<reference evidence="2 3" key="1">
    <citation type="submission" date="2018-08" db="EMBL/GenBank/DDBJ databases">
        <title>Draft genome of candidate division NPL-UPA2 bacterium Unc8 that adapted to ultra-basic serpentinizing groundwater.</title>
        <authorList>
            <person name="Ishii S."/>
            <person name="Suzuki S."/>
            <person name="Nealson K.H."/>
        </authorList>
    </citation>
    <scope>NUCLEOTIDE SEQUENCE [LARGE SCALE GENOMIC DNA]</scope>
    <source>
        <strain evidence="2">Unc8</strain>
    </source>
</reference>
<dbReference type="PANTHER" id="PTHR43437:SF3">
    <property type="entry name" value="HYDROXYACYL-THIOESTER DEHYDRATASE TYPE 2, MITOCHONDRIAL"/>
    <property type="match status" value="1"/>
</dbReference>
<dbReference type="InterPro" id="IPR050965">
    <property type="entry name" value="UPF0336/Enoyl-CoA_hydratase"/>
</dbReference>
<evidence type="ECO:0000313" key="2">
    <source>
        <dbReference type="EMBL" id="RII00165.1"/>
    </source>
</evidence>
<dbReference type="Gene3D" id="3.10.129.10">
    <property type="entry name" value="Hotdog Thioesterase"/>
    <property type="match status" value="1"/>
</dbReference>
<dbReference type="PANTHER" id="PTHR43437">
    <property type="entry name" value="HYDROXYACYL-THIOESTER DEHYDRATASE TYPE 2, MITOCHONDRIAL-RELATED"/>
    <property type="match status" value="1"/>
</dbReference>
<dbReference type="InterPro" id="IPR029069">
    <property type="entry name" value="HotDog_dom_sf"/>
</dbReference>
<name>A0A399FUX0_UNCN2</name>
<sequence length="144" mass="16574">MIDPKFIGRKYSPMTYEVCKEKIKEYARAVGDLNPLYLDEEQAKSSQYGRIIAPPLFAAIYAREVLENWVLDSELSLNLPMIVHGEQEFEFFKVVKAGDVIATEGRIAEIYEKKGLNFISLETISINQQGEVVTRAVWRMVIRR</sequence>
<dbReference type="AlphaFoldDB" id="A0A399FUX0"/>
<dbReference type="SUPFAM" id="SSF54637">
    <property type="entry name" value="Thioesterase/thiol ester dehydrase-isomerase"/>
    <property type="match status" value="1"/>
</dbReference>
<gene>
    <name evidence="2" type="ORF">B9J77_03295</name>
</gene>
<comment type="caution">
    <text evidence="2">The sequence shown here is derived from an EMBL/GenBank/DDBJ whole genome shotgun (WGS) entry which is preliminary data.</text>
</comment>
<dbReference type="PIRSF" id="PIRSF018072">
    <property type="entry name" value="UCP018072"/>
    <property type="match status" value="1"/>
</dbReference>
<dbReference type="EMBL" id="NDHY01000006">
    <property type="protein sequence ID" value="RII00165.1"/>
    <property type="molecule type" value="Genomic_DNA"/>
</dbReference>
<dbReference type="Proteomes" id="UP000266287">
    <property type="component" value="Unassembled WGS sequence"/>
</dbReference>
<dbReference type="GO" id="GO:0006633">
    <property type="term" value="P:fatty acid biosynthetic process"/>
    <property type="evidence" value="ECO:0007669"/>
    <property type="project" value="TreeGrafter"/>
</dbReference>
<organism evidence="2 3">
    <name type="scientific">candidate division NPL-UPA2 bacterium Unc8</name>
    <dbReference type="NCBI Taxonomy" id="1980939"/>
    <lineage>
        <taxon>Bacteria</taxon>
    </lineage>
</organism>
<feature type="domain" description="FAS1-like dehydratase" evidence="1">
    <location>
        <begin position="6"/>
        <end position="134"/>
    </location>
</feature>
<dbReference type="InterPro" id="IPR039569">
    <property type="entry name" value="FAS1-like_DH_region"/>
</dbReference>
<dbReference type="InterPro" id="IPR016709">
    <property type="entry name" value="HadA-like"/>
</dbReference>
<dbReference type="GO" id="GO:0019171">
    <property type="term" value="F:(3R)-hydroxyacyl-[acyl-carrier-protein] dehydratase activity"/>
    <property type="evidence" value="ECO:0007669"/>
    <property type="project" value="TreeGrafter"/>
</dbReference>
<accession>A0A399FUX0</accession>
<proteinExistence type="predicted"/>